<evidence type="ECO:0000256" key="3">
    <source>
        <dbReference type="ARBA" id="ARBA00023125"/>
    </source>
</evidence>
<keyword evidence="2" id="KW-0680">Restriction system</keyword>
<dbReference type="InterPro" id="IPR000055">
    <property type="entry name" value="Restrct_endonuc_typeI_TRD"/>
</dbReference>
<comment type="similarity">
    <text evidence="1">Belongs to the type-I restriction system S methylase family.</text>
</comment>
<evidence type="ECO:0000259" key="5">
    <source>
        <dbReference type="Pfam" id="PF01420"/>
    </source>
</evidence>
<sequence length="372" mass="42284">MWEKVKWRDVLDIYNGKNQSKVVNPKGRYPIYGSGGLMGYADDYLCPADTTIIGRKGSINNPIYVKTEFWNVDTAFGLVSKESLWPKYLYYFCKTFNFLKLDKSTTLPSLTKSDLLEIEIPLPPLLIQEKIADILDKADELRRKDKDLQAKYDKLAQAIFIDMFGDPVRNEKGWEVKRLNALCLKIGSGSTPSGGNESYKSEGISLIRSLNIHQNKFKYKDLAFIDDKQADKLKNVIVEENDVLFNITGASVCRTTVVPSNVLPARVNQHVAILRFDKQHVVPFFAVRLLSNSTMNRHLYAIATQGGATREAITKEQLQKLEIIVPPIHLQEEFAKKIEIINQLKAQINVEKSEQLFQALLQKAFKGELVNK</sequence>
<reference evidence="6 7" key="1">
    <citation type="submission" date="2024-04" db="EMBL/GenBank/DDBJ databases">
        <title>WGS of bacteria from Torrens River.</title>
        <authorList>
            <person name="Wyrsch E.R."/>
            <person name="Drigo B."/>
        </authorList>
    </citation>
    <scope>NUCLEOTIDE SEQUENCE [LARGE SCALE GENOMIC DNA]</scope>
    <source>
        <strain evidence="6 7">TWI391</strain>
    </source>
</reference>
<dbReference type="CDD" id="cd17288">
    <property type="entry name" value="RMtype1_S_LlaAI06ORF1089P_TRD1-CR1_like"/>
    <property type="match status" value="1"/>
</dbReference>
<evidence type="ECO:0000313" key="6">
    <source>
        <dbReference type="EMBL" id="MEN5380625.1"/>
    </source>
</evidence>
<dbReference type="GO" id="GO:0016787">
    <property type="term" value="F:hydrolase activity"/>
    <property type="evidence" value="ECO:0007669"/>
    <property type="project" value="UniProtKB-KW"/>
</dbReference>
<keyword evidence="4" id="KW-0175">Coiled coil</keyword>
<dbReference type="SUPFAM" id="SSF116734">
    <property type="entry name" value="DNA methylase specificity domain"/>
    <property type="match status" value="2"/>
</dbReference>
<proteinExistence type="inferred from homology"/>
<keyword evidence="6" id="KW-0378">Hydrolase</keyword>
<keyword evidence="6" id="KW-0540">Nuclease</keyword>
<comment type="caution">
    <text evidence="6">The sequence shown here is derived from an EMBL/GenBank/DDBJ whole genome shotgun (WGS) entry which is preliminary data.</text>
</comment>
<dbReference type="EC" id="3.1.21.-" evidence="6"/>
<evidence type="ECO:0000256" key="4">
    <source>
        <dbReference type="SAM" id="Coils"/>
    </source>
</evidence>
<protein>
    <submittedName>
        <fullName evidence="6">Restriction endonuclease subunit S</fullName>
        <ecNumber evidence="6">3.1.21.-</ecNumber>
    </submittedName>
</protein>
<accession>A0ABV0C0S2</accession>
<keyword evidence="3" id="KW-0238">DNA-binding</keyword>
<dbReference type="Proteomes" id="UP001409291">
    <property type="component" value="Unassembled WGS sequence"/>
</dbReference>
<keyword evidence="6" id="KW-0255">Endonuclease</keyword>
<feature type="coiled-coil region" evidence="4">
    <location>
        <begin position="131"/>
        <end position="158"/>
    </location>
</feature>
<dbReference type="EMBL" id="JBDJNQ010000021">
    <property type="protein sequence ID" value="MEN5380625.1"/>
    <property type="molecule type" value="Genomic_DNA"/>
</dbReference>
<name>A0ABV0C0S2_9SPHI</name>
<evidence type="ECO:0000313" key="7">
    <source>
        <dbReference type="Proteomes" id="UP001409291"/>
    </source>
</evidence>
<dbReference type="InterPro" id="IPR052021">
    <property type="entry name" value="Type-I_RS_S_subunit"/>
</dbReference>
<keyword evidence="7" id="KW-1185">Reference proteome</keyword>
<dbReference type="Gene3D" id="3.90.220.20">
    <property type="entry name" value="DNA methylase specificity domains"/>
    <property type="match status" value="2"/>
</dbReference>
<organism evidence="6 7">
    <name type="scientific">Sphingobacterium kitahiroshimense</name>
    <dbReference type="NCBI Taxonomy" id="470446"/>
    <lineage>
        <taxon>Bacteria</taxon>
        <taxon>Pseudomonadati</taxon>
        <taxon>Bacteroidota</taxon>
        <taxon>Sphingobacteriia</taxon>
        <taxon>Sphingobacteriales</taxon>
        <taxon>Sphingobacteriaceae</taxon>
        <taxon>Sphingobacterium</taxon>
    </lineage>
</organism>
<feature type="domain" description="Type I restriction modification DNA specificity" evidence="5">
    <location>
        <begin position="2"/>
        <end position="140"/>
    </location>
</feature>
<dbReference type="GO" id="GO:0004519">
    <property type="term" value="F:endonuclease activity"/>
    <property type="evidence" value="ECO:0007669"/>
    <property type="project" value="UniProtKB-KW"/>
</dbReference>
<evidence type="ECO:0000256" key="2">
    <source>
        <dbReference type="ARBA" id="ARBA00022747"/>
    </source>
</evidence>
<dbReference type="PANTHER" id="PTHR30408:SF12">
    <property type="entry name" value="TYPE I RESTRICTION ENZYME MJAVIII SPECIFICITY SUBUNIT"/>
    <property type="match status" value="1"/>
</dbReference>
<dbReference type="InterPro" id="IPR044946">
    <property type="entry name" value="Restrct_endonuc_typeI_TRD_sf"/>
</dbReference>
<evidence type="ECO:0000256" key="1">
    <source>
        <dbReference type="ARBA" id="ARBA00010923"/>
    </source>
</evidence>
<dbReference type="PANTHER" id="PTHR30408">
    <property type="entry name" value="TYPE-1 RESTRICTION ENZYME ECOKI SPECIFICITY PROTEIN"/>
    <property type="match status" value="1"/>
</dbReference>
<dbReference type="Pfam" id="PF01420">
    <property type="entry name" value="Methylase_S"/>
    <property type="match status" value="2"/>
</dbReference>
<dbReference type="RefSeq" id="WP_346583514.1">
    <property type="nucleotide sequence ID" value="NZ_JBDJNQ010000021.1"/>
</dbReference>
<gene>
    <name evidence="6" type="ORF">ABE541_25415</name>
</gene>
<feature type="domain" description="Type I restriction modification DNA specificity" evidence="5">
    <location>
        <begin position="172"/>
        <end position="354"/>
    </location>
</feature>